<protein>
    <recommendedName>
        <fullName evidence="2">DUF5681 domain-containing protein</fullName>
    </recommendedName>
</protein>
<dbReference type="EMBL" id="LR797308">
    <property type="protein sequence ID" value="CAB4202090.1"/>
    <property type="molecule type" value="Genomic_DNA"/>
</dbReference>
<proteinExistence type="predicted"/>
<reference evidence="1" key="1">
    <citation type="submission" date="2020-05" db="EMBL/GenBank/DDBJ databases">
        <authorList>
            <person name="Chiriac C."/>
            <person name="Salcher M."/>
            <person name="Ghai R."/>
            <person name="Kavagutti S V."/>
        </authorList>
    </citation>
    <scope>NUCLEOTIDE SEQUENCE</scope>
</reference>
<evidence type="ECO:0000313" key="1">
    <source>
        <dbReference type="EMBL" id="CAB4202090.1"/>
    </source>
</evidence>
<gene>
    <name evidence="1" type="ORF">UFOVP1361_54</name>
</gene>
<evidence type="ECO:0008006" key="2">
    <source>
        <dbReference type="Google" id="ProtNLM"/>
    </source>
</evidence>
<name>A0A6J5RYK7_9CAUD</name>
<sequence>MAYAKGVTGNVSGRPKGIKDKRLVYKTVREQLEAAGFNPVSTMIKIAEDESHPVQTRRQATKDLLDKAYPDLRAVEHTGDVGTYFNLSVVKAIEKKKKSVDD</sequence>
<organism evidence="1">
    <name type="scientific">uncultured Caudovirales phage</name>
    <dbReference type="NCBI Taxonomy" id="2100421"/>
    <lineage>
        <taxon>Viruses</taxon>
        <taxon>Duplodnaviria</taxon>
        <taxon>Heunggongvirae</taxon>
        <taxon>Uroviricota</taxon>
        <taxon>Caudoviricetes</taxon>
        <taxon>Peduoviridae</taxon>
        <taxon>Maltschvirus</taxon>
        <taxon>Maltschvirus maltsch</taxon>
    </lineage>
</organism>
<accession>A0A6J5RYK7</accession>